<evidence type="ECO:0000259" key="1">
    <source>
        <dbReference type="Pfam" id="PF00501"/>
    </source>
</evidence>
<dbReference type="SUPFAM" id="SSF56801">
    <property type="entry name" value="Acetyl-CoA synthetase-like"/>
    <property type="match status" value="1"/>
</dbReference>
<organism evidence="3 4">
    <name type="scientific">Apiotrichum porosum</name>
    <dbReference type="NCBI Taxonomy" id="105984"/>
    <lineage>
        <taxon>Eukaryota</taxon>
        <taxon>Fungi</taxon>
        <taxon>Dikarya</taxon>
        <taxon>Basidiomycota</taxon>
        <taxon>Agaricomycotina</taxon>
        <taxon>Tremellomycetes</taxon>
        <taxon>Trichosporonales</taxon>
        <taxon>Trichosporonaceae</taxon>
        <taxon>Apiotrichum</taxon>
    </lineage>
</organism>
<dbReference type="InterPro" id="IPR045851">
    <property type="entry name" value="AMP-bd_C_sf"/>
</dbReference>
<dbReference type="Gene3D" id="3.30.300.30">
    <property type="match status" value="1"/>
</dbReference>
<dbReference type="InterPro" id="IPR025110">
    <property type="entry name" value="AMP-bd_C"/>
</dbReference>
<comment type="caution">
    <text evidence="3">The sequence shown here is derived from an EMBL/GenBank/DDBJ whole genome shotgun (WGS) entry which is preliminary data.</text>
</comment>
<dbReference type="GeneID" id="39588439"/>
<keyword evidence="4" id="KW-1185">Reference proteome</keyword>
<evidence type="ECO:0000259" key="2">
    <source>
        <dbReference type="Pfam" id="PF13193"/>
    </source>
</evidence>
<protein>
    <recommendedName>
        <fullName evidence="5">NRPS-like protein biosynthetic cluster</fullName>
    </recommendedName>
</protein>
<accession>A0A427XDQ5</accession>
<proteinExistence type="predicted"/>
<evidence type="ECO:0000313" key="3">
    <source>
        <dbReference type="EMBL" id="RSH76958.1"/>
    </source>
</evidence>
<dbReference type="AlphaFoldDB" id="A0A427XDQ5"/>
<dbReference type="OrthoDB" id="10253115at2759"/>
<evidence type="ECO:0008006" key="5">
    <source>
        <dbReference type="Google" id="ProtNLM"/>
    </source>
</evidence>
<sequence>MSANRIVNQPSIDECDSLLCQPGTIFEIETFELNGRQLRTWKHQDPHWRAFIEPRMKQFANQEFVSSPLPLPATHEEREHVSYGEMLRRGYVIGAWLRARGAGVGTRVAIGGINSAEWVAAFVGCHLIGAVPVLLNSTLHPDAQLHCLALTEPEVVFVDANLANVLGGIGRAALKQKKVGEVYCWSSIAHLPAAVRHEVSELITPVAPAKLVSEVEQGTGLESLGPESDAIIFFTSGTTSLPKAVLTTQRGTLSHVISASIPTARAIMRAGGDVETARKSHNPPPEQGVALLAVPLFHCTGTLAWLIRAFLMGHKMVFMRYWSVKEAVKLMQDEKIRVIGGVPAIVTAVMQSGLLPTDHEILGVNYGGAPPPQRLAAEINSRWPAASITHGYGMTETNGQHAAIVGQDYVERPECVGKTQPVSDIKIVDPETFKEVPAGTMGLLFARGPNLMKEYVKNPKATAEAIDDDGFLNTGDMAIVDEHGWVHIRDRAKDVIIRGGENIASAEVENAIYDDKRVADAAAVPIPDKVLGELVGVAVTLAPGVHATGEEIKAAAERKLRYPARPVIVVVSQQPLPRNANQKILKDQVKTFVIEAYNKKMAEAPKAKL</sequence>
<dbReference type="GO" id="GO:0016405">
    <property type="term" value="F:CoA-ligase activity"/>
    <property type="evidence" value="ECO:0007669"/>
    <property type="project" value="TreeGrafter"/>
</dbReference>
<dbReference type="STRING" id="105984.A0A427XDQ5"/>
<feature type="domain" description="AMP-dependent synthetase/ligase" evidence="1">
    <location>
        <begin position="72"/>
        <end position="455"/>
    </location>
</feature>
<dbReference type="EMBL" id="RSCE01000019">
    <property type="protein sequence ID" value="RSH76958.1"/>
    <property type="molecule type" value="Genomic_DNA"/>
</dbReference>
<dbReference type="GO" id="GO:0019748">
    <property type="term" value="P:secondary metabolic process"/>
    <property type="evidence" value="ECO:0007669"/>
    <property type="project" value="TreeGrafter"/>
</dbReference>
<dbReference type="PANTHER" id="PTHR24096">
    <property type="entry name" value="LONG-CHAIN-FATTY-ACID--COA LIGASE"/>
    <property type="match status" value="1"/>
</dbReference>
<dbReference type="InterPro" id="IPR000873">
    <property type="entry name" value="AMP-dep_synth/lig_dom"/>
</dbReference>
<dbReference type="Pfam" id="PF13193">
    <property type="entry name" value="AMP-binding_C"/>
    <property type="match status" value="1"/>
</dbReference>
<dbReference type="Gene3D" id="3.40.50.12780">
    <property type="entry name" value="N-terminal domain of ligase-like"/>
    <property type="match status" value="1"/>
</dbReference>
<reference evidence="3 4" key="1">
    <citation type="submission" date="2018-11" db="EMBL/GenBank/DDBJ databases">
        <title>Genome sequence of Apiotrichum porosum DSM 27194.</title>
        <authorList>
            <person name="Aliyu H."/>
            <person name="Gorte O."/>
            <person name="Ochsenreither K."/>
        </authorList>
    </citation>
    <scope>NUCLEOTIDE SEQUENCE [LARGE SCALE GENOMIC DNA]</scope>
    <source>
        <strain evidence="3 4">DSM 27194</strain>
    </source>
</reference>
<dbReference type="Proteomes" id="UP000279236">
    <property type="component" value="Unassembled WGS sequence"/>
</dbReference>
<dbReference type="RefSeq" id="XP_028472105.1">
    <property type="nucleotide sequence ID" value="XM_028619532.1"/>
</dbReference>
<dbReference type="PANTHER" id="PTHR24096:SF393">
    <property type="entry name" value="LIGASE, PUTATIVE-RELATED"/>
    <property type="match status" value="1"/>
</dbReference>
<name>A0A427XDQ5_9TREE</name>
<dbReference type="InterPro" id="IPR042099">
    <property type="entry name" value="ANL_N_sf"/>
</dbReference>
<dbReference type="Pfam" id="PF00501">
    <property type="entry name" value="AMP-binding"/>
    <property type="match status" value="1"/>
</dbReference>
<evidence type="ECO:0000313" key="4">
    <source>
        <dbReference type="Proteomes" id="UP000279236"/>
    </source>
</evidence>
<dbReference type="InterPro" id="IPR020845">
    <property type="entry name" value="AMP-binding_CS"/>
</dbReference>
<feature type="domain" description="AMP-binding enzyme C-terminal" evidence="2">
    <location>
        <begin position="507"/>
        <end position="583"/>
    </location>
</feature>
<gene>
    <name evidence="3" type="ORF">EHS24_003896</name>
</gene>
<dbReference type="PROSITE" id="PS00455">
    <property type="entry name" value="AMP_BINDING"/>
    <property type="match status" value="1"/>
</dbReference>